<organism evidence="4 5">
    <name type="scientific">Sander lucioperca</name>
    <name type="common">Pike-perch</name>
    <name type="synonym">Perca lucioperca</name>
    <dbReference type="NCBI Taxonomy" id="283035"/>
    <lineage>
        <taxon>Eukaryota</taxon>
        <taxon>Metazoa</taxon>
        <taxon>Chordata</taxon>
        <taxon>Craniata</taxon>
        <taxon>Vertebrata</taxon>
        <taxon>Euteleostomi</taxon>
        <taxon>Actinopterygii</taxon>
        <taxon>Neopterygii</taxon>
        <taxon>Teleostei</taxon>
        <taxon>Neoteleostei</taxon>
        <taxon>Acanthomorphata</taxon>
        <taxon>Eupercaria</taxon>
        <taxon>Perciformes</taxon>
        <taxon>Percoidei</taxon>
        <taxon>Percidae</taxon>
        <taxon>Luciopercinae</taxon>
        <taxon>Sander</taxon>
    </lineage>
</organism>
<feature type="compositionally biased region" description="Basic and acidic residues" evidence="2">
    <location>
        <begin position="18"/>
        <end position="36"/>
    </location>
</feature>
<dbReference type="GeneTree" id="ENSGT00530000064222"/>
<evidence type="ECO:0000313" key="5">
    <source>
        <dbReference type="Proteomes" id="UP000694568"/>
    </source>
</evidence>
<protein>
    <submittedName>
        <fullName evidence="4">F-box protein 34</fullName>
    </submittedName>
</protein>
<accession>A0A8D0AF28</accession>
<evidence type="ECO:0000259" key="3">
    <source>
        <dbReference type="PROSITE" id="PS50181"/>
    </source>
</evidence>
<dbReference type="InterPro" id="IPR036047">
    <property type="entry name" value="F-box-like_dom_sf"/>
</dbReference>
<dbReference type="Gene3D" id="1.20.1280.50">
    <property type="match status" value="1"/>
</dbReference>
<dbReference type="InterPro" id="IPR001810">
    <property type="entry name" value="F-box_dom"/>
</dbReference>
<reference evidence="4" key="2">
    <citation type="submission" date="2025-09" db="UniProtKB">
        <authorList>
            <consortium name="Ensembl"/>
        </authorList>
    </citation>
    <scope>IDENTIFICATION</scope>
</reference>
<reference evidence="4" key="1">
    <citation type="submission" date="2025-08" db="UniProtKB">
        <authorList>
            <consortium name="Ensembl"/>
        </authorList>
    </citation>
    <scope>IDENTIFICATION</scope>
</reference>
<evidence type="ECO:0000256" key="1">
    <source>
        <dbReference type="ARBA" id="ARBA00022786"/>
    </source>
</evidence>
<feature type="compositionally biased region" description="Basic and acidic residues" evidence="2">
    <location>
        <begin position="99"/>
        <end position="144"/>
    </location>
</feature>
<evidence type="ECO:0000313" key="4">
    <source>
        <dbReference type="Ensembl" id="ENSSLUP00000051278.1"/>
    </source>
</evidence>
<dbReference type="Proteomes" id="UP000694568">
    <property type="component" value="Unplaced"/>
</dbReference>
<dbReference type="InterPro" id="IPR039594">
    <property type="entry name" value="FBXO34/46"/>
</dbReference>
<feature type="region of interest" description="Disordered" evidence="2">
    <location>
        <begin position="65"/>
        <end position="146"/>
    </location>
</feature>
<dbReference type="Ensembl" id="ENSSLUT00000052790.1">
    <property type="protein sequence ID" value="ENSSLUP00000051278.1"/>
    <property type="gene ID" value="ENSSLUG00000022291.1"/>
</dbReference>
<dbReference type="PANTHER" id="PTHR16271:SF11">
    <property type="entry name" value="F-BOX ONLY PROTEIN 34"/>
    <property type="match status" value="1"/>
</dbReference>
<feature type="compositionally biased region" description="Basic and acidic residues" evidence="2">
    <location>
        <begin position="1"/>
        <end position="11"/>
    </location>
</feature>
<dbReference type="PANTHER" id="PTHR16271">
    <property type="entry name" value="F-BOX ONLY PROTEIN 34/46 FAMILY MEMBER"/>
    <property type="match status" value="1"/>
</dbReference>
<feature type="region of interest" description="Disordered" evidence="2">
    <location>
        <begin position="182"/>
        <end position="206"/>
    </location>
</feature>
<feature type="region of interest" description="Disordered" evidence="2">
    <location>
        <begin position="1"/>
        <end position="52"/>
    </location>
</feature>
<feature type="domain" description="F-box" evidence="3">
    <location>
        <begin position="306"/>
        <end position="358"/>
    </location>
</feature>
<dbReference type="SMART" id="SM00256">
    <property type="entry name" value="FBOX"/>
    <property type="match status" value="1"/>
</dbReference>
<name>A0A8D0AF28_SANLU</name>
<proteinExistence type="predicted"/>
<dbReference type="AlphaFoldDB" id="A0A8D0AF28"/>
<sequence>MHLKSWEENGSAKRRRRSGNDQQRDARKASPRRSDSSSEAVMALATATEEQKVSVVEMVAFLEQRASEPQQQQPDAKPLLAMQRSSASITLSRAPPPEVRGEEPDSIRGEEPESVRREEEEPESNRGEELESIRREEEEPESVRVSDMVARLESACEKRQSAGDLSRNNSLRRIAGRVLLATDQSSAPCPPSSASDREPTGCSETAVSAETLDSAAETHTQALPLQQAPPLTQASKVEPMPGLLFLLPASQPRPPLMEPACLCVLIQDGDAGVVTLCSSSSSPPPRRASPDFLLMRQRLQQLLAPQPFLAVLPHHVLLTILALLPTQSLAALKCTCRYLRSVIDDYGVRPADSLWVSDPRYRDDPCKQCKKRYGRGDVSLCRWHHKPYCQALPYGPGYWMCCHGARRDTPGCNVGLHDNRWVPAFHSINVPIYRRGRASKEG</sequence>
<dbReference type="Pfam" id="PF12937">
    <property type="entry name" value="F-box-like"/>
    <property type="match status" value="1"/>
</dbReference>
<keyword evidence="5" id="KW-1185">Reference proteome</keyword>
<dbReference type="SUPFAM" id="SSF81383">
    <property type="entry name" value="F-box domain"/>
    <property type="match status" value="1"/>
</dbReference>
<evidence type="ECO:0000256" key="2">
    <source>
        <dbReference type="SAM" id="MobiDB-lite"/>
    </source>
</evidence>
<dbReference type="PROSITE" id="PS50181">
    <property type="entry name" value="FBOX"/>
    <property type="match status" value="1"/>
</dbReference>
<keyword evidence="1" id="KW-0833">Ubl conjugation pathway</keyword>